<evidence type="ECO:0000313" key="2">
    <source>
        <dbReference type="Proteomes" id="UP000011135"/>
    </source>
</evidence>
<comment type="caution">
    <text evidence="1">The sequence shown here is derived from an EMBL/GenBank/DDBJ whole genome shotgun (WGS) entry which is preliminary data.</text>
</comment>
<dbReference type="STRING" id="1237149.C900_05069"/>
<proteinExistence type="predicted"/>
<accession>L8JPE3</accession>
<name>L8JPE3_9BACT</name>
<sequence>MTTNVCEIFNGQPSTNFIAAIIHFPYIKELKLIENGIFSSYSALS</sequence>
<dbReference type="AlphaFoldDB" id="L8JPE3"/>
<reference evidence="1 2" key="1">
    <citation type="submission" date="2012-12" db="EMBL/GenBank/DDBJ databases">
        <title>Genome assembly of Fulvivirga imtechensis AK7.</title>
        <authorList>
            <person name="Nupur N."/>
            <person name="Khatri I."/>
            <person name="Kumar R."/>
            <person name="Subramanian S."/>
            <person name="Pinnaka A."/>
        </authorList>
    </citation>
    <scope>NUCLEOTIDE SEQUENCE [LARGE SCALE GENOMIC DNA]</scope>
    <source>
        <strain evidence="1 2">AK7</strain>
    </source>
</reference>
<gene>
    <name evidence="1" type="ORF">C900_05069</name>
</gene>
<protein>
    <submittedName>
        <fullName evidence="1">Uncharacterized protein</fullName>
    </submittedName>
</protein>
<keyword evidence="2" id="KW-1185">Reference proteome</keyword>
<organism evidence="1 2">
    <name type="scientific">Fulvivirga imtechensis AK7</name>
    <dbReference type="NCBI Taxonomy" id="1237149"/>
    <lineage>
        <taxon>Bacteria</taxon>
        <taxon>Pseudomonadati</taxon>
        <taxon>Bacteroidota</taxon>
        <taxon>Cytophagia</taxon>
        <taxon>Cytophagales</taxon>
        <taxon>Fulvivirgaceae</taxon>
        <taxon>Fulvivirga</taxon>
    </lineage>
</organism>
<dbReference type="Proteomes" id="UP000011135">
    <property type="component" value="Unassembled WGS sequence"/>
</dbReference>
<evidence type="ECO:0000313" key="1">
    <source>
        <dbReference type="EMBL" id="ELR69379.1"/>
    </source>
</evidence>
<dbReference type="EMBL" id="AMZN01000073">
    <property type="protein sequence ID" value="ELR69379.1"/>
    <property type="molecule type" value="Genomic_DNA"/>
</dbReference>